<gene>
    <name evidence="1" type="ORF">GOBAR_AA17904</name>
</gene>
<dbReference type="EMBL" id="KZ664862">
    <property type="protein sequence ID" value="PPS02757.1"/>
    <property type="molecule type" value="Genomic_DNA"/>
</dbReference>
<protein>
    <submittedName>
        <fullName evidence="1">Uncharacterized protein</fullName>
    </submittedName>
</protein>
<dbReference type="AlphaFoldDB" id="A0A2P5XHC4"/>
<sequence>MSSSPSPCHSCNSNGDEKRPRFFNSKAKNNCWANAETVPSCHPERWSKDATGNIVYKRFVSLPVFLKT</sequence>
<organism evidence="1 2">
    <name type="scientific">Gossypium barbadense</name>
    <name type="common">Sea Island cotton</name>
    <name type="synonym">Hibiscus barbadensis</name>
    <dbReference type="NCBI Taxonomy" id="3634"/>
    <lineage>
        <taxon>Eukaryota</taxon>
        <taxon>Viridiplantae</taxon>
        <taxon>Streptophyta</taxon>
        <taxon>Embryophyta</taxon>
        <taxon>Tracheophyta</taxon>
        <taxon>Spermatophyta</taxon>
        <taxon>Magnoliopsida</taxon>
        <taxon>eudicotyledons</taxon>
        <taxon>Gunneridae</taxon>
        <taxon>Pentapetalae</taxon>
        <taxon>rosids</taxon>
        <taxon>malvids</taxon>
        <taxon>Malvales</taxon>
        <taxon>Malvaceae</taxon>
        <taxon>Malvoideae</taxon>
        <taxon>Gossypium</taxon>
    </lineage>
</organism>
<accession>A0A2P5XHC4</accession>
<dbReference type="OrthoDB" id="936888at2759"/>
<reference evidence="1 2" key="1">
    <citation type="submission" date="2015-01" db="EMBL/GenBank/DDBJ databases">
        <title>Genome of allotetraploid Gossypium barbadense reveals genomic plasticity and fiber elongation in cotton evolution.</title>
        <authorList>
            <person name="Chen X."/>
            <person name="Liu X."/>
            <person name="Zhao B."/>
            <person name="Zheng H."/>
            <person name="Hu Y."/>
            <person name="Lu G."/>
            <person name="Yang C."/>
            <person name="Chen J."/>
            <person name="Shan C."/>
            <person name="Zhang L."/>
            <person name="Zhou Y."/>
            <person name="Wang L."/>
            <person name="Guo W."/>
            <person name="Bai Y."/>
            <person name="Ruan J."/>
            <person name="Shangguan X."/>
            <person name="Mao Y."/>
            <person name="Jiang J."/>
            <person name="Zhu Y."/>
            <person name="Lei J."/>
            <person name="Kang H."/>
            <person name="Chen S."/>
            <person name="He X."/>
            <person name="Wang R."/>
            <person name="Wang Y."/>
            <person name="Chen J."/>
            <person name="Wang L."/>
            <person name="Yu S."/>
            <person name="Wang B."/>
            <person name="Wei J."/>
            <person name="Song S."/>
            <person name="Lu X."/>
            <person name="Gao Z."/>
            <person name="Gu W."/>
            <person name="Deng X."/>
            <person name="Ma D."/>
            <person name="Wang S."/>
            <person name="Liang W."/>
            <person name="Fang L."/>
            <person name="Cai C."/>
            <person name="Zhu X."/>
            <person name="Zhou B."/>
            <person name="Zhang Y."/>
            <person name="Chen Z."/>
            <person name="Xu S."/>
            <person name="Zhu R."/>
            <person name="Wang S."/>
            <person name="Zhang T."/>
            <person name="Zhao G."/>
        </authorList>
    </citation>
    <scope>NUCLEOTIDE SEQUENCE [LARGE SCALE GENOMIC DNA]</scope>
    <source>
        <strain evidence="2">cv. Xinhai21</strain>
        <tissue evidence="1">Leaf</tissue>
    </source>
</reference>
<evidence type="ECO:0000313" key="1">
    <source>
        <dbReference type="EMBL" id="PPS02757.1"/>
    </source>
</evidence>
<dbReference type="Proteomes" id="UP000239757">
    <property type="component" value="Unassembled WGS sequence"/>
</dbReference>
<proteinExistence type="predicted"/>
<name>A0A2P5XHC4_GOSBA</name>
<evidence type="ECO:0000313" key="2">
    <source>
        <dbReference type="Proteomes" id="UP000239757"/>
    </source>
</evidence>